<dbReference type="Proteomes" id="UP001386955">
    <property type="component" value="Unassembled WGS sequence"/>
</dbReference>
<evidence type="ECO:0000256" key="1">
    <source>
        <dbReference type="ARBA" id="ARBA00009995"/>
    </source>
</evidence>
<comment type="similarity">
    <text evidence="1">Belongs to the UDP-glycosyltransferase family.</text>
</comment>
<dbReference type="Gene3D" id="3.40.50.2000">
    <property type="entry name" value="Glycogen Phosphorylase B"/>
    <property type="match status" value="2"/>
</dbReference>
<dbReference type="SUPFAM" id="SSF53756">
    <property type="entry name" value="UDP-Glycosyltransferase/glycogen phosphorylase"/>
    <property type="match status" value="1"/>
</dbReference>
<dbReference type="EMBL" id="JAYMYS010000002">
    <property type="protein sequence ID" value="KAK7407193.1"/>
    <property type="molecule type" value="Genomic_DNA"/>
</dbReference>
<dbReference type="GO" id="GO:0080044">
    <property type="term" value="F:quercetin 7-O-glucosyltransferase activity"/>
    <property type="evidence" value="ECO:0007669"/>
    <property type="project" value="TreeGrafter"/>
</dbReference>
<evidence type="ECO:0000313" key="3">
    <source>
        <dbReference type="EMBL" id="KAK7407193.1"/>
    </source>
</evidence>
<proteinExistence type="inferred from homology"/>
<gene>
    <name evidence="3" type="ORF">VNO78_08897</name>
</gene>
<dbReference type="PANTHER" id="PTHR11926:SF1392">
    <property type="entry name" value="GLYCOSYLTRANSFERASE"/>
    <property type="match status" value="1"/>
</dbReference>
<dbReference type="Pfam" id="PF00201">
    <property type="entry name" value="UDPGT"/>
    <property type="match status" value="1"/>
</dbReference>
<dbReference type="AlphaFoldDB" id="A0AAN9T647"/>
<dbReference type="InterPro" id="IPR002213">
    <property type="entry name" value="UDP_glucos_trans"/>
</dbReference>
<name>A0AAN9T647_PSOTE</name>
<dbReference type="GO" id="GO:0080043">
    <property type="term" value="F:quercetin 3-O-glucosyltransferase activity"/>
    <property type="evidence" value="ECO:0007669"/>
    <property type="project" value="TreeGrafter"/>
</dbReference>
<evidence type="ECO:0000313" key="4">
    <source>
        <dbReference type="Proteomes" id="UP001386955"/>
    </source>
</evidence>
<dbReference type="CDD" id="cd03784">
    <property type="entry name" value="GT1_Gtf-like"/>
    <property type="match status" value="1"/>
</dbReference>
<sequence length="402" mass="44763">MFISLIGYIGVEGYTTPLISNVEWEEVGVKRLEWSIVVVRSEALKFQVGIVDCGMCNGGYKVFDLRGILQRDPFGGLSRRHRRGQPWLGPLPYHVRSKLDDESSREIVKGINGVVTPVMEMEAINVAELISHLDQHQPRRGSFTKLPHPLFQSLNSHAKPHIRDILISQTPQLPACALILNTFEDLEASVLSQIRVRYPQTLSSRCMTWLDSQPLKSVMIYVSFGSVATMTRERLVEIWYGLVSSKKLFLCVVRPDIAGPAGDPDPEPAELEMETKERGFIVGWAPQEEVLGHKAIGGFLTHSGCNSSLAAGVPMICLPTNNITAASVSQVCKIGLEMKDLACDRNLVEKMVNDLIDPRREEFLNSAQGHSEPSCFFLLQFPCLHALHKINQSKSYLILATS</sequence>
<evidence type="ECO:0000256" key="2">
    <source>
        <dbReference type="ARBA" id="ARBA00022679"/>
    </source>
</evidence>
<comment type="caution">
    <text evidence="3">The sequence shown here is derived from an EMBL/GenBank/DDBJ whole genome shotgun (WGS) entry which is preliminary data.</text>
</comment>
<organism evidence="3 4">
    <name type="scientific">Psophocarpus tetragonolobus</name>
    <name type="common">Winged bean</name>
    <name type="synonym">Dolichos tetragonolobus</name>
    <dbReference type="NCBI Taxonomy" id="3891"/>
    <lineage>
        <taxon>Eukaryota</taxon>
        <taxon>Viridiplantae</taxon>
        <taxon>Streptophyta</taxon>
        <taxon>Embryophyta</taxon>
        <taxon>Tracheophyta</taxon>
        <taxon>Spermatophyta</taxon>
        <taxon>Magnoliopsida</taxon>
        <taxon>eudicotyledons</taxon>
        <taxon>Gunneridae</taxon>
        <taxon>Pentapetalae</taxon>
        <taxon>rosids</taxon>
        <taxon>fabids</taxon>
        <taxon>Fabales</taxon>
        <taxon>Fabaceae</taxon>
        <taxon>Papilionoideae</taxon>
        <taxon>50 kb inversion clade</taxon>
        <taxon>NPAAA clade</taxon>
        <taxon>indigoferoid/millettioid clade</taxon>
        <taxon>Phaseoleae</taxon>
        <taxon>Psophocarpus</taxon>
    </lineage>
</organism>
<evidence type="ECO:0008006" key="5">
    <source>
        <dbReference type="Google" id="ProtNLM"/>
    </source>
</evidence>
<keyword evidence="2" id="KW-0808">Transferase</keyword>
<reference evidence="3 4" key="1">
    <citation type="submission" date="2024-01" db="EMBL/GenBank/DDBJ databases">
        <title>The genomes of 5 underutilized Papilionoideae crops provide insights into root nodulation and disease resistanc.</title>
        <authorList>
            <person name="Jiang F."/>
        </authorList>
    </citation>
    <scope>NUCLEOTIDE SEQUENCE [LARGE SCALE GENOMIC DNA]</scope>
    <source>
        <strain evidence="3">DUOXIRENSHENG_FW03</strain>
        <tissue evidence="3">Leaves</tissue>
    </source>
</reference>
<dbReference type="PANTHER" id="PTHR11926">
    <property type="entry name" value="GLUCOSYL/GLUCURONOSYL TRANSFERASES"/>
    <property type="match status" value="1"/>
</dbReference>
<accession>A0AAN9T647</accession>
<protein>
    <recommendedName>
        <fullName evidence="5">Glycosyltransferase</fullName>
    </recommendedName>
</protein>
<keyword evidence="4" id="KW-1185">Reference proteome</keyword>